<sequence>MGVIVEYFEKVTPDMMTITVPEAEYAIFTTQPVKEIPVDQTDNIDPFSIAIKQTWKYIFNEWFPASHYEFDETKMDFEFYDERCHETEDAVMEIYVPVIPKSI</sequence>
<dbReference type="PANTHER" id="PTHR36444:SF2">
    <property type="entry name" value="TRANSCRIPTIONAL REGULATOR PROTEIN YOBU-RELATED"/>
    <property type="match status" value="1"/>
</dbReference>
<proteinExistence type="predicted"/>
<dbReference type="EMBL" id="JAAOXG010000010">
    <property type="protein sequence ID" value="NNJ29284.1"/>
    <property type="molecule type" value="Genomic_DNA"/>
</dbReference>
<dbReference type="InterPro" id="IPR011256">
    <property type="entry name" value="Reg_factor_effector_dom_sf"/>
</dbReference>
<dbReference type="InterPro" id="IPR029441">
    <property type="entry name" value="Cass2"/>
</dbReference>
<dbReference type="Proteomes" id="UP000539052">
    <property type="component" value="Unassembled WGS sequence"/>
</dbReference>
<feature type="domain" description="Integron-associated effector binding protein" evidence="1">
    <location>
        <begin position="1"/>
        <end position="98"/>
    </location>
</feature>
<comment type="caution">
    <text evidence="2">The sequence shown here is derived from an EMBL/GenBank/DDBJ whole genome shotgun (WGS) entry which is preliminary data.</text>
</comment>
<keyword evidence="3" id="KW-1185">Reference proteome</keyword>
<dbReference type="Gene3D" id="3.20.80.10">
    <property type="entry name" value="Regulatory factor, effector binding domain"/>
    <property type="match status" value="1"/>
</dbReference>
<dbReference type="Pfam" id="PF14526">
    <property type="entry name" value="Cass2"/>
    <property type="match status" value="1"/>
</dbReference>
<dbReference type="PANTHER" id="PTHR36444">
    <property type="entry name" value="TRANSCRIPTIONAL REGULATOR PROTEIN YOBU-RELATED"/>
    <property type="match status" value="1"/>
</dbReference>
<evidence type="ECO:0000313" key="2">
    <source>
        <dbReference type="EMBL" id="NNJ29284.1"/>
    </source>
</evidence>
<dbReference type="InterPro" id="IPR053182">
    <property type="entry name" value="YobU-like_regulator"/>
</dbReference>
<dbReference type="SUPFAM" id="SSF55136">
    <property type="entry name" value="Probable bacterial effector-binding domain"/>
    <property type="match status" value="1"/>
</dbReference>
<reference evidence="2 3" key="1">
    <citation type="submission" date="2020-03" db="EMBL/GenBank/DDBJ databases">
        <title>Genome Sequence of industrial isolate, B5A.</title>
        <authorList>
            <person name="Sharma S."/>
            <person name="Patil P.B."/>
            <person name="Korpole S."/>
        </authorList>
    </citation>
    <scope>NUCLEOTIDE SEQUENCE [LARGE SCALE GENOMIC DNA]</scope>
    <source>
        <strain evidence="2 3">PI-S10-B5A</strain>
    </source>
</reference>
<evidence type="ECO:0000313" key="3">
    <source>
        <dbReference type="Proteomes" id="UP000539052"/>
    </source>
</evidence>
<organism evidence="2 3">
    <name type="scientific">Lacrimispora defluvii</name>
    <dbReference type="NCBI Taxonomy" id="2719233"/>
    <lineage>
        <taxon>Bacteria</taxon>
        <taxon>Bacillati</taxon>
        <taxon>Bacillota</taxon>
        <taxon>Clostridia</taxon>
        <taxon>Lachnospirales</taxon>
        <taxon>Lachnospiraceae</taxon>
        <taxon>Lacrimispora</taxon>
    </lineage>
</organism>
<accession>A0ABX1VNE8</accession>
<protein>
    <recommendedName>
        <fullName evidence="1">Integron-associated effector binding protein domain-containing protein</fullName>
    </recommendedName>
</protein>
<gene>
    <name evidence="2" type="ORF">G9470_05635</name>
</gene>
<evidence type="ECO:0000259" key="1">
    <source>
        <dbReference type="Pfam" id="PF14526"/>
    </source>
</evidence>
<name>A0ABX1VNE8_9FIRM</name>